<dbReference type="SUPFAM" id="SSF52540">
    <property type="entry name" value="P-loop containing nucleoside triphosphate hydrolases"/>
    <property type="match status" value="1"/>
</dbReference>
<dbReference type="Proteomes" id="UP001611580">
    <property type="component" value="Unassembled WGS sequence"/>
</dbReference>
<feature type="region of interest" description="Disordered" evidence="1">
    <location>
        <begin position="193"/>
        <end position="214"/>
    </location>
</feature>
<dbReference type="RefSeq" id="WP_397403339.1">
    <property type="nucleotide sequence ID" value="NZ_JBIRYI010000004.1"/>
</dbReference>
<dbReference type="Pfam" id="PF13671">
    <property type="entry name" value="AAA_33"/>
    <property type="match status" value="1"/>
</dbReference>
<evidence type="ECO:0000313" key="3">
    <source>
        <dbReference type="Proteomes" id="UP001611580"/>
    </source>
</evidence>
<dbReference type="EMBL" id="JBIRYI010000004">
    <property type="protein sequence ID" value="MFI2486974.1"/>
    <property type="molecule type" value="Genomic_DNA"/>
</dbReference>
<keyword evidence="3" id="KW-1185">Reference proteome</keyword>
<evidence type="ECO:0000256" key="1">
    <source>
        <dbReference type="SAM" id="MobiDB-lite"/>
    </source>
</evidence>
<evidence type="ECO:0000313" key="2">
    <source>
        <dbReference type="EMBL" id="MFI2486974.1"/>
    </source>
</evidence>
<proteinExistence type="predicted"/>
<protein>
    <submittedName>
        <fullName evidence="2">AAA family ATPase</fullName>
    </submittedName>
</protein>
<dbReference type="InterPro" id="IPR027417">
    <property type="entry name" value="P-loop_NTPase"/>
</dbReference>
<organism evidence="2 3">
    <name type="scientific">Promicromonospora kroppenstedtii</name>
    <dbReference type="NCBI Taxonomy" id="440482"/>
    <lineage>
        <taxon>Bacteria</taxon>
        <taxon>Bacillati</taxon>
        <taxon>Actinomycetota</taxon>
        <taxon>Actinomycetes</taxon>
        <taxon>Micrococcales</taxon>
        <taxon>Promicromonosporaceae</taxon>
        <taxon>Promicromonospora</taxon>
    </lineage>
</organism>
<gene>
    <name evidence="2" type="ORF">ACH47X_08700</name>
</gene>
<accession>A0ABW7XHJ7</accession>
<name>A0ABW7XHJ7_9MICO</name>
<reference evidence="2 3" key="1">
    <citation type="submission" date="2024-10" db="EMBL/GenBank/DDBJ databases">
        <title>The Natural Products Discovery Center: Release of the First 8490 Sequenced Strains for Exploring Actinobacteria Biosynthetic Diversity.</title>
        <authorList>
            <person name="Kalkreuter E."/>
            <person name="Kautsar S.A."/>
            <person name="Yang D."/>
            <person name="Bader C.D."/>
            <person name="Teijaro C.N."/>
            <person name="Fluegel L."/>
            <person name="Davis C.M."/>
            <person name="Simpson J.R."/>
            <person name="Lauterbach L."/>
            <person name="Steele A.D."/>
            <person name="Gui C."/>
            <person name="Meng S."/>
            <person name="Li G."/>
            <person name="Viehrig K."/>
            <person name="Ye F."/>
            <person name="Su P."/>
            <person name="Kiefer A.F."/>
            <person name="Nichols A."/>
            <person name="Cepeda A.J."/>
            <person name="Yan W."/>
            <person name="Fan B."/>
            <person name="Jiang Y."/>
            <person name="Adhikari A."/>
            <person name="Zheng C.-J."/>
            <person name="Schuster L."/>
            <person name="Cowan T.M."/>
            <person name="Smanski M.J."/>
            <person name="Chevrette M.G."/>
            <person name="De Carvalho L.P.S."/>
            <person name="Shen B."/>
        </authorList>
    </citation>
    <scope>NUCLEOTIDE SEQUENCE [LARGE SCALE GENOMIC DNA]</scope>
    <source>
        <strain evidence="2 3">NPDC019481</strain>
    </source>
</reference>
<dbReference type="Gene3D" id="3.40.50.300">
    <property type="entry name" value="P-loop containing nucleotide triphosphate hydrolases"/>
    <property type="match status" value="1"/>
</dbReference>
<sequence length="214" mass="22956">MIRPEHLPGCILLTGTPGAGKTTVSQLVAERLPRAARVDGDVFGMMLVSGRANMIDEQGSWNPGPDGLAQLRLRATAACSTADDFADAGFTPVVDTVVETRAELAYVHGRLRARPLMLVVLCPPLAVARHRNATRAVETRVDYDVAPLARNQERELGDLGWWLDSGEQTPEQTADLIVAEAVRRAVVTDADVARPRPGADRPGFTAGLEEAAVE</sequence>
<comment type="caution">
    <text evidence="2">The sequence shown here is derived from an EMBL/GenBank/DDBJ whole genome shotgun (WGS) entry which is preliminary data.</text>
</comment>